<feature type="region of interest" description="Disordered" evidence="1">
    <location>
        <begin position="1"/>
        <end position="44"/>
    </location>
</feature>
<dbReference type="Pfam" id="PF00089">
    <property type="entry name" value="Trypsin"/>
    <property type="match status" value="1"/>
</dbReference>
<protein>
    <submittedName>
        <fullName evidence="3">Serine protease, trypsin family</fullName>
    </submittedName>
</protein>
<dbReference type="SUPFAM" id="SSF50494">
    <property type="entry name" value="Trypsin-like serine proteases"/>
    <property type="match status" value="1"/>
</dbReference>
<feature type="compositionally biased region" description="Polar residues" evidence="1">
    <location>
        <begin position="9"/>
        <end position="23"/>
    </location>
</feature>
<evidence type="ECO:0000259" key="2">
    <source>
        <dbReference type="PROSITE" id="PS50240"/>
    </source>
</evidence>
<dbReference type="InterPro" id="IPR001254">
    <property type="entry name" value="Trypsin_dom"/>
</dbReference>
<gene>
    <name evidence="3" type="ordered locus">RSal33209_1292</name>
</gene>
<name>A9WPN5_RENSM</name>
<feature type="domain" description="Peptidase S1" evidence="2">
    <location>
        <begin position="1"/>
        <end position="125"/>
    </location>
</feature>
<dbReference type="HOGENOM" id="CLU_1979743_0_0_11"/>
<keyword evidence="3" id="KW-0645">Protease</keyword>
<dbReference type="AlphaFoldDB" id="A9WPN5"/>
<dbReference type="Gene3D" id="2.40.10.10">
    <property type="entry name" value="Trypsin-like serine proteases"/>
    <property type="match status" value="1"/>
</dbReference>
<keyword evidence="3" id="KW-0378">Hydrolase</keyword>
<dbReference type="STRING" id="288705.RSal33209_1292"/>
<sequence length="126" mass="12383">MALVELAQPTDTPTATLGSTTPSIGAKGNIYGWGRETPTGPASPVLKTASVKVTGYGSDNAGGPSVRFNGISGSCWKGDSGGPLIVGGKVVGVASTSSNGGSNPQGACDYVDVAKGLSWIKDVAGL</sequence>
<organism evidence="3 4">
    <name type="scientific">Renibacterium salmoninarum (strain ATCC 33209 / DSM 20767 / JCM 11484 / NBRC 15589 / NCIMB 2235)</name>
    <dbReference type="NCBI Taxonomy" id="288705"/>
    <lineage>
        <taxon>Bacteria</taxon>
        <taxon>Bacillati</taxon>
        <taxon>Actinomycetota</taxon>
        <taxon>Actinomycetes</taxon>
        <taxon>Micrococcales</taxon>
        <taxon>Micrococcaceae</taxon>
        <taxon>Renibacterium</taxon>
    </lineage>
</organism>
<keyword evidence="4" id="KW-1185">Reference proteome</keyword>
<dbReference type="eggNOG" id="COG5640">
    <property type="taxonomic scope" value="Bacteria"/>
</dbReference>
<reference evidence="4" key="1">
    <citation type="journal article" date="2008" name="J. Bacteriol.">
        <title>Genome sequence of the fish pathogen Renibacterium salmoninarum suggests reductive evolution away from an environmental Arthrobacter ancestor.</title>
        <authorList>
            <person name="Wiens G.D."/>
            <person name="Rockey D.D."/>
            <person name="Wu Z."/>
            <person name="Chang J."/>
            <person name="Levy R."/>
            <person name="Crane S."/>
            <person name="Chen D.S."/>
            <person name="Capri G.R."/>
            <person name="Burnett J.R."/>
            <person name="Sudheesh P.S."/>
            <person name="Schipma M.J."/>
            <person name="Burd H."/>
            <person name="Bhattacharyya A."/>
            <person name="Rhodes L.D."/>
            <person name="Kaul R."/>
            <person name="Strom M.S."/>
        </authorList>
    </citation>
    <scope>NUCLEOTIDE SEQUENCE [LARGE SCALE GENOMIC DNA]</scope>
    <source>
        <strain evidence="4">ATCC 33209 / DSM 20767 / JCM 11484 / NBRC 15589 / NCIMB 2235</strain>
    </source>
</reference>
<dbReference type="KEGG" id="rsa:RSal33209_1292"/>
<dbReference type="EMBL" id="CP000910">
    <property type="protein sequence ID" value="ABY23029.1"/>
    <property type="molecule type" value="Genomic_DNA"/>
</dbReference>
<dbReference type="PROSITE" id="PS50240">
    <property type="entry name" value="TRYPSIN_DOM"/>
    <property type="match status" value="1"/>
</dbReference>
<accession>A9WPN5</accession>
<evidence type="ECO:0000313" key="4">
    <source>
        <dbReference type="Proteomes" id="UP000002007"/>
    </source>
</evidence>
<evidence type="ECO:0000313" key="3">
    <source>
        <dbReference type="EMBL" id="ABY23029.1"/>
    </source>
</evidence>
<dbReference type="InterPro" id="IPR009003">
    <property type="entry name" value="Peptidase_S1_PA"/>
</dbReference>
<dbReference type="Proteomes" id="UP000002007">
    <property type="component" value="Chromosome"/>
</dbReference>
<proteinExistence type="predicted"/>
<dbReference type="GO" id="GO:0004252">
    <property type="term" value="F:serine-type endopeptidase activity"/>
    <property type="evidence" value="ECO:0007669"/>
    <property type="project" value="InterPro"/>
</dbReference>
<evidence type="ECO:0000256" key="1">
    <source>
        <dbReference type="SAM" id="MobiDB-lite"/>
    </source>
</evidence>
<dbReference type="InterPro" id="IPR043504">
    <property type="entry name" value="Peptidase_S1_PA_chymotrypsin"/>
</dbReference>
<dbReference type="GO" id="GO:0006508">
    <property type="term" value="P:proteolysis"/>
    <property type="evidence" value="ECO:0007669"/>
    <property type="project" value="UniProtKB-KW"/>
</dbReference>